<proteinExistence type="inferred from homology"/>
<gene>
    <name evidence="7" type="ORF">BK665_28320</name>
</gene>
<evidence type="ECO:0000256" key="2">
    <source>
        <dbReference type="ARBA" id="ARBA00022649"/>
    </source>
</evidence>
<dbReference type="InterPro" id="IPR035093">
    <property type="entry name" value="RelE/ParE_toxin_dom_sf"/>
</dbReference>
<evidence type="ECO:0000313" key="7">
    <source>
        <dbReference type="EMBL" id="RON46567.1"/>
    </source>
</evidence>
<dbReference type="AlphaFoldDB" id="A0A423K529"/>
<dbReference type="Proteomes" id="UP000283627">
    <property type="component" value="Unassembled WGS sequence"/>
</dbReference>
<dbReference type="SUPFAM" id="SSF143011">
    <property type="entry name" value="RelE-like"/>
    <property type="match status" value="1"/>
</dbReference>
<sequence>MNIEFTTEGWNDYLWFQQNDKAGLKRINLLIKAIQREPFSGPGKPEPLKHNLSGFWSRRITTEHRLVYAIEEGAIQIVMCRYHY</sequence>
<evidence type="ECO:0000313" key="8">
    <source>
        <dbReference type="Proteomes" id="UP000283627"/>
    </source>
</evidence>
<dbReference type="NCBIfam" id="TIGR02116">
    <property type="entry name" value="toxin_Txe_YoeB"/>
    <property type="match status" value="1"/>
</dbReference>
<evidence type="ECO:0000256" key="3">
    <source>
        <dbReference type="ARBA" id="ARBA00022722"/>
    </source>
</evidence>
<dbReference type="GO" id="GO:0016787">
    <property type="term" value="F:hydrolase activity"/>
    <property type="evidence" value="ECO:0007669"/>
    <property type="project" value="UniProtKB-KW"/>
</dbReference>
<comment type="similarity">
    <text evidence="1">Belongs to the YoeB family.</text>
</comment>
<protein>
    <recommendedName>
        <fullName evidence="6">Putative mRNA interferase YoeB</fullName>
    </recommendedName>
</protein>
<comment type="caution">
    <text evidence="7">The sequence shown here is derived from an EMBL/GenBank/DDBJ whole genome shotgun (WGS) entry which is preliminary data.</text>
</comment>
<dbReference type="GO" id="GO:0006401">
    <property type="term" value="P:RNA catabolic process"/>
    <property type="evidence" value="ECO:0007669"/>
    <property type="project" value="InterPro"/>
</dbReference>
<evidence type="ECO:0000256" key="5">
    <source>
        <dbReference type="ARBA" id="ARBA00022801"/>
    </source>
</evidence>
<dbReference type="Gene3D" id="3.30.2310.20">
    <property type="entry name" value="RelE-like"/>
    <property type="match status" value="1"/>
</dbReference>
<evidence type="ECO:0000256" key="1">
    <source>
        <dbReference type="ARBA" id="ARBA00008172"/>
    </source>
</evidence>
<name>A0A423K529_9PSED</name>
<dbReference type="InterPro" id="IPR009614">
    <property type="entry name" value="YoeB_toxin"/>
</dbReference>
<organism evidence="7 8">
    <name type="scientific">Pseudomonas frederiksbergensis</name>
    <dbReference type="NCBI Taxonomy" id="104087"/>
    <lineage>
        <taxon>Bacteria</taxon>
        <taxon>Pseudomonadati</taxon>
        <taxon>Pseudomonadota</taxon>
        <taxon>Gammaproteobacteria</taxon>
        <taxon>Pseudomonadales</taxon>
        <taxon>Pseudomonadaceae</taxon>
        <taxon>Pseudomonas</taxon>
    </lineage>
</organism>
<dbReference type="RefSeq" id="WP_123410195.1">
    <property type="nucleotide sequence ID" value="NZ_JBNDIP010000005.1"/>
</dbReference>
<keyword evidence="4" id="KW-0255">Endonuclease</keyword>
<dbReference type="GO" id="GO:0004519">
    <property type="term" value="F:endonuclease activity"/>
    <property type="evidence" value="ECO:0007669"/>
    <property type="project" value="UniProtKB-KW"/>
</dbReference>
<keyword evidence="2" id="KW-1277">Toxin-antitoxin system</keyword>
<evidence type="ECO:0000256" key="6">
    <source>
        <dbReference type="ARBA" id="ARBA00030388"/>
    </source>
</evidence>
<keyword evidence="5" id="KW-0378">Hydrolase</keyword>
<dbReference type="OrthoDB" id="9801102at2"/>
<dbReference type="PANTHER" id="PTHR38039">
    <property type="entry name" value="TOXIN YOEB"/>
    <property type="match status" value="1"/>
</dbReference>
<accession>A0A423K529</accession>
<dbReference type="PANTHER" id="PTHR38039:SF1">
    <property type="entry name" value="TOXIN YOEB"/>
    <property type="match status" value="1"/>
</dbReference>
<keyword evidence="3" id="KW-0540">Nuclease</keyword>
<dbReference type="Pfam" id="PF06769">
    <property type="entry name" value="YoeB_toxin"/>
    <property type="match status" value="1"/>
</dbReference>
<dbReference type="EMBL" id="MOBP01000023">
    <property type="protein sequence ID" value="RON46567.1"/>
    <property type="molecule type" value="Genomic_DNA"/>
</dbReference>
<evidence type="ECO:0000256" key="4">
    <source>
        <dbReference type="ARBA" id="ARBA00022759"/>
    </source>
</evidence>
<reference evidence="7 8" key="1">
    <citation type="submission" date="2016-10" db="EMBL/GenBank/DDBJ databases">
        <title>Comparative genome analysis of multiple Pseudomonas spp. focuses on biocontrol and plant growth promoting traits.</title>
        <authorList>
            <person name="Tao X.-Y."/>
            <person name="Taylor C.G."/>
        </authorList>
    </citation>
    <scope>NUCLEOTIDE SEQUENCE [LARGE SCALE GENOMIC DNA]</scope>
    <source>
        <strain evidence="7 8">39A2</strain>
    </source>
</reference>